<accession>A0AAV5TRT2</accession>
<evidence type="ECO:0000313" key="2">
    <source>
        <dbReference type="EMBL" id="GMS96975.1"/>
    </source>
</evidence>
<gene>
    <name evidence="2" type="ORF">PENTCL1PPCAC_19150</name>
</gene>
<sequence length="82" mass="9330">KEEPVERKEEPLDTTETIPNDNKNSGLDFVGEQMDFMEGDMPYDDVGNRMEDMADLDIDNSLNEEPANNESVDDSIVRFKTS</sequence>
<dbReference type="Proteomes" id="UP001432027">
    <property type="component" value="Unassembled WGS sequence"/>
</dbReference>
<feature type="region of interest" description="Disordered" evidence="1">
    <location>
        <begin position="59"/>
        <end position="82"/>
    </location>
</feature>
<reference evidence="2" key="1">
    <citation type="submission" date="2023-10" db="EMBL/GenBank/DDBJ databases">
        <title>Genome assembly of Pristionchus species.</title>
        <authorList>
            <person name="Yoshida K."/>
            <person name="Sommer R.J."/>
        </authorList>
    </citation>
    <scope>NUCLEOTIDE SEQUENCE</scope>
    <source>
        <strain evidence="2">RS0144</strain>
    </source>
</reference>
<evidence type="ECO:0000313" key="3">
    <source>
        <dbReference type="Proteomes" id="UP001432027"/>
    </source>
</evidence>
<keyword evidence="3" id="KW-1185">Reference proteome</keyword>
<proteinExistence type="predicted"/>
<feature type="region of interest" description="Disordered" evidence="1">
    <location>
        <begin position="1"/>
        <end position="26"/>
    </location>
</feature>
<protein>
    <submittedName>
        <fullName evidence="2">Uncharacterized protein</fullName>
    </submittedName>
</protein>
<comment type="caution">
    <text evidence="2">The sequence shown here is derived from an EMBL/GenBank/DDBJ whole genome shotgun (WGS) entry which is preliminary data.</text>
</comment>
<evidence type="ECO:0000256" key="1">
    <source>
        <dbReference type="SAM" id="MobiDB-lite"/>
    </source>
</evidence>
<dbReference type="AlphaFoldDB" id="A0AAV5TRT2"/>
<feature type="compositionally biased region" description="Basic and acidic residues" evidence="1">
    <location>
        <begin position="1"/>
        <end position="11"/>
    </location>
</feature>
<name>A0AAV5TRT2_9BILA</name>
<feature type="non-terminal residue" evidence="2">
    <location>
        <position position="1"/>
    </location>
</feature>
<feature type="compositionally biased region" description="Polar residues" evidence="1">
    <location>
        <begin position="14"/>
        <end position="25"/>
    </location>
</feature>
<dbReference type="EMBL" id="BTSX01000004">
    <property type="protein sequence ID" value="GMS96975.1"/>
    <property type="molecule type" value="Genomic_DNA"/>
</dbReference>
<feature type="compositionally biased region" description="Polar residues" evidence="1">
    <location>
        <begin position="60"/>
        <end position="70"/>
    </location>
</feature>
<feature type="non-terminal residue" evidence="2">
    <location>
        <position position="82"/>
    </location>
</feature>
<organism evidence="2 3">
    <name type="scientific">Pristionchus entomophagus</name>
    <dbReference type="NCBI Taxonomy" id="358040"/>
    <lineage>
        <taxon>Eukaryota</taxon>
        <taxon>Metazoa</taxon>
        <taxon>Ecdysozoa</taxon>
        <taxon>Nematoda</taxon>
        <taxon>Chromadorea</taxon>
        <taxon>Rhabditida</taxon>
        <taxon>Rhabditina</taxon>
        <taxon>Diplogasteromorpha</taxon>
        <taxon>Diplogasteroidea</taxon>
        <taxon>Neodiplogasteridae</taxon>
        <taxon>Pristionchus</taxon>
    </lineage>
</organism>